<feature type="non-terminal residue" evidence="2">
    <location>
        <position position="64"/>
    </location>
</feature>
<feature type="compositionally biased region" description="Polar residues" evidence="1">
    <location>
        <begin position="11"/>
        <end position="22"/>
    </location>
</feature>
<evidence type="ECO:0000313" key="3">
    <source>
        <dbReference type="Proteomes" id="UP000028582"/>
    </source>
</evidence>
<evidence type="ECO:0000313" key="2">
    <source>
        <dbReference type="EMBL" id="ETO59151.1"/>
    </source>
</evidence>
<protein>
    <submittedName>
        <fullName evidence="2">Uncharacterized protein</fullName>
    </submittedName>
</protein>
<comment type="caution">
    <text evidence="2">The sequence shown here is derived from an EMBL/GenBank/DDBJ whole genome shotgun (WGS) entry which is preliminary data.</text>
</comment>
<dbReference type="AlphaFoldDB" id="A0A080YXP0"/>
<sequence length="64" mass="6609">VDDILYEELATNESSDDAPTNKRQAHDTKALGKSATPVPKPAATACSPARAPAKTPARAPAKVP</sequence>
<evidence type="ECO:0000256" key="1">
    <source>
        <dbReference type="SAM" id="MobiDB-lite"/>
    </source>
</evidence>
<dbReference type="EMBL" id="ANJA01004344">
    <property type="protein sequence ID" value="ETO59151.1"/>
    <property type="molecule type" value="Genomic_DNA"/>
</dbReference>
<name>A0A080YXP0_PHYNI</name>
<dbReference type="Proteomes" id="UP000028582">
    <property type="component" value="Unassembled WGS sequence"/>
</dbReference>
<feature type="non-terminal residue" evidence="2">
    <location>
        <position position="1"/>
    </location>
</feature>
<feature type="region of interest" description="Disordered" evidence="1">
    <location>
        <begin position="10"/>
        <end position="64"/>
    </location>
</feature>
<accession>A0A080YXP0</accession>
<proteinExistence type="predicted"/>
<feature type="compositionally biased region" description="Low complexity" evidence="1">
    <location>
        <begin position="41"/>
        <end position="64"/>
    </location>
</feature>
<reference evidence="2 3" key="1">
    <citation type="submission" date="2013-11" db="EMBL/GenBank/DDBJ databases">
        <title>The Genome Sequence of Phytophthora parasitica P1976.</title>
        <authorList>
            <consortium name="The Broad Institute Genomics Platform"/>
            <person name="Russ C."/>
            <person name="Tyler B."/>
            <person name="Panabieres F."/>
            <person name="Shan W."/>
            <person name="Tripathy S."/>
            <person name="Grunwald N."/>
            <person name="Machado M."/>
            <person name="Johnson C.S."/>
            <person name="Walker B."/>
            <person name="Young S."/>
            <person name="Zeng Q."/>
            <person name="Gargeya S."/>
            <person name="Fitzgerald M."/>
            <person name="Haas B."/>
            <person name="Abouelleil A."/>
            <person name="Allen A.W."/>
            <person name="Alvarado L."/>
            <person name="Arachchi H.M."/>
            <person name="Berlin A.M."/>
            <person name="Chapman S.B."/>
            <person name="Gainer-Dewar J."/>
            <person name="Goldberg J."/>
            <person name="Griggs A."/>
            <person name="Gujja S."/>
            <person name="Hansen M."/>
            <person name="Howarth C."/>
            <person name="Imamovic A."/>
            <person name="Ireland A."/>
            <person name="Larimer J."/>
            <person name="McCowan C."/>
            <person name="Murphy C."/>
            <person name="Pearson M."/>
            <person name="Poon T.W."/>
            <person name="Priest M."/>
            <person name="Roberts A."/>
            <person name="Saif S."/>
            <person name="Shea T."/>
            <person name="Sisk P."/>
            <person name="Sykes S."/>
            <person name="Wortman J."/>
            <person name="Nusbaum C."/>
            <person name="Birren B."/>
        </authorList>
    </citation>
    <scope>NUCLEOTIDE SEQUENCE [LARGE SCALE GENOMIC DNA]</scope>
    <source>
        <strain evidence="2 3">P1976</strain>
    </source>
</reference>
<gene>
    <name evidence="2" type="ORF">F444_22474</name>
</gene>
<organism evidence="2 3">
    <name type="scientific">Phytophthora nicotianae P1976</name>
    <dbReference type="NCBI Taxonomy" id="1317066"/>
    <lineage>
        <taxon>Eukaryota</taxon>
        <taxon>Sar</taxon>
        <taxon>Stramenopiles</taxon>
        <taxon>Oomycota</taxon>
        <taxon>Peronosporomycetes</taxon>
        <taxon>Peronosporales</taxon>
        <taxon>Peronosporaceae</taxon>
        <taxon>Phytophthora</taxon>
    </lineage>
</organism>